<evidence type="ECO:0000313" key="3">
    <source>
        <dbReference type="Proteomes" id="UP000315082"/>
    </source>
</evidence>
<dbReference type="KEGG" id="rcf:Poly24_28540"/>
<reference evidence="2 3" key="1">
    <citation type="submission" date="2019-02" db="EMBL/GenBank/DDBJ databases">
        <title>Deep-cultivation of Planctomycetes and their phenomic and genomic characterization uncovers novel biology.</title>
        <authorList>
            <person name="Wiegand S."/>
            <person name="Jogler M."/>
            <person name="Boedeker C."/>
            <person name="Pinto D."/>
            <person name="Vollmers J."/>
            <person name="Rivas-Marin E."/>
            <person name="Kohn T."/>
            <person name="Peeters S.H."/>
            <person name="Heuer A."/>
            <person name="Rast P."/>
            <person name="Oberbeckmann S."/>
            <person name="Bunk B."/>
            <person name="Jeske O."/>
            <person name="Meyerdierks A."/>
            <person name="Storesund J.E."/>
            <person name="Kallscheuer N."/>
            <person name="Luecker S."/>
            <person name="Lage O.M."/>
            <person name="Pohl T."/>
            <person name="Merkel B.J."/>
            <person name="Hornburger P."/>
            <person name="Mueller R.-W."/>
            <person name="Bruemmer F."/>
            <person name="Labrenz M."/>
            <person name="Spormann A.M."/>
            <person name="Op den Camp H."/>
            <person name="Overmann J."/>
            <person name="Amann R."/>
            <person name="Jetten M.S.M."/>
            <person name="Mascher T."/>
            <person name="Medema M.H."/>
            <person name="Devos D.P."/>
            <person name="Kaster A.-K."/>
            <person name="Ovreas L."/>
            <person name="Rohde M."/>
            <person name="Galperin M.Y."/>
            <person name="Jogler C."/>
        </authorList>
    </citation>
    <scope>NUCLEOTIDE SEQUENCE [LARGE SCALE GENOMIC DNA]</scope>
    <source>
        <strain evidence="2 3">Poly24</strain>
    </source>
</reference>
<proteinExistence type="predicted"/>
<feature type="domain" description="FRG" evidence="1">
    <location>
        <begin position="47"/>
        <end position="145"/>
    </location>
</feature>
<name>A0A518JUB7_9BACT</name>
<accession>A0A518JUB7</accession>
<dbReference type="SMART" id="SM00901">
    <property type="entry name" value="FRG"/>
    <property type="match status" value="1"/>
</dbReference>
<dbReference type="EMBL" id="CP036348">
    <property type="protein sequence ID" value="QDV69140.1"/>
    <property type="molecule type" value="Genomic_DNA"/>
</dbReference>
<gene>
    <name evidence="2" type="ORF">Poly24_28540</name>
</gene>
<dbReference type="Pfam" id="PF08867">
    <property type="entry name" value="FRG"/>
    <property type="match status" value="1"/>
</dbReference>
<dbReference type="AlphaFoldDB" id="A0A518JUB7"/>
<keyword evidence="3" id="KW-1185">Reference proteome</keyword>
<protein>
    <submittedName>
        <fullName evidence="2">FRG domain protein</fullName>
    </submittedName>
</protein>
<organism evidence="2 3">
    <name type="scientific">Rosistilla carotiformis</name>
    <dbReference type="NCBI Taxonomy" id="2528017"/>
    <lineage>
        <taxon>Bacteria</taxon>
        <taxon>Pseudomonadati</taxon>
        <taxon>Planctomycetota</taxon>
        <taxon>Planctomycetia</taxon>
        <taxon>Pirellulales</taxon>
        <taxon>Pirellulaceae</taxon>
        <taxon>Rosistilla</taxon>
    </lineage>
</organism>
<evidence type="ECO:0000313" key="2">
    <source>
        <dbReference type="EMBL" id="QDV69140.1"/>
    </source>
</evidence>
<dbReference type="RefSeq" id="WP_197451891.1">
    <property type="nucleotide sequence ID" value="NZ_CP036348.1"/>
</dbReference>
<sequence length="270" mass="30734">MAVASARERAKIRRRFAKCPLECPLYADTTIQSLSDFFAVFHSLLDPGKVFWFRGHSKLSYRLAPSALRYSTVDARNKALSLVSEMKRFLEMKLPRPPAPHDNLGWMQVAQHYGLPTRLLDWTQNAAVALFFTCCSNQQDDGLVAILNPIELNLAVDASLPRVFNFQKDAKVIEPYLEMDGRDSRRGRKTIAINPTWNTERIAMQQGAFTLHGKRFELDNSQASSLIYVPILKEFKSTLLNELERVGIGEMFILPEPEHVCSHLLRSARI</sequence>
<dbReference type="Proteomes" id="UP000315082">
    <property type="component" value="Chromosome"/>
</dbReference>
<dbReference type="InterPro" id="IPR014966">
    <property type="entry name" value="FRG-dom"/>
</dbReference>
<evidence type="ECO:0000259" key="1">
    <source>
        <dbReference type="SMART" id="SM00901"/>
    </source>
</evidence>